<sequence length="222" mass="25280">MEAWRNWESKDGWGGGGLKFSGEQMEPWTEAWLTTDYDEAEADGLQQKSRKATGEQQTATARTAATMKFQALAILLLFTCMYLSVAQGSYDNCCLGYVREIGKGMRRNIESYRIQETDGDCNIRAIVFTMKRRRSGVQKTLCANPMELWVQAQINNMNGRILKRYHTDSRGKVFANRCLRPFARTPVLIRVMRRVSHGLHKPPLLSPMQEDPVGPRQRASTV</sequence>
<dbReference type="InterPro" id="IPR039809">
    <property type="entry name" value="Chemokine_b/g/d"/>
</dbReference>
<dbReference type="Pfam" id="PF00048">
    <property type="entry name" value="IL8"/>
    <property type="match status" value="1"/>
</dbReference>
<keyword evidence="3" id="KW-0472">Membrane</keyword>
<protein>
    <recommendedName>
        <fullName evidence="4">Chemokine interleukin-8-like domain-containing protein</fullName>
    </recommendedName>
</protein>
<evidence type="ECO:0000256" key="1">
    <source>
        <dbReference type="ARBA" id="ARBA00022514"/>
    </source>
</evidence>
<comment type="caution">
    <text evidence="5">The sequence shown here is derived from an EMBL/GenBank/DDBJ whole genome shotgun (WGS) entry which is preliminary data.</text>
</comment>
<reference evidence="5 6" key="1">
    <citation type="journal article" date="2018" name="G3 (Bethesda)">
        <title>A High-Quality Reference Genome for the Invasive Mosquitofish Gambusia affinis Using a Chicago Library.</title>
        <authorList>
            <person name="Hoffberg S.L."/>
            <person name="Troendle N.J."/>
            <person name="Glenn T.C."/>
            <person name="Mahmud O."/>
            <person name="Louha S."/>
            <person name="Chalopin D."/>
            <person name="Bennetzen J.L."/>
            <person name="Mauricio R."/>
        </authorList>
    </citation>
    <scope>NUCLEOTIDE SEQUENCE [LARGE SCALE GENOMIC DNA]</scope>
    <source>
        <strain evidence="5">NE01/NJP1002.9</strain>
        <tissue evidence="5">Muscle</tissue>
    </source>
</reference>
<evidence type="ECO:0000313" key="6">
    <source>
        <dbReference type="Proteomes" id="UP000250572"/>
    </source>
</evidence>
<organism evidence="5 6">
    <name type="scientific">Gambusia affinis</name>
    <name type="common">Western mosquitofish</name>
    <name type="synonym">Heterandria affinis</name>
    <dbReference type="NCBI Taxonomy" id="33528"/>
    <lineage>
        <taxon>Eukaryota</taxon>
        <taxon>Metazoa</taxon>
        <taxon>Chordata</taxon>
        <taxon>Craniata</taxon>
        <taxon>Vertebrata</taxon>
        <taxon>Euteleostomi</taxon>
        <taxon>Actinopterygii</taxon>
        <taxon>Neopterygii</taxon>
        <taxon>Teleostei</taxon>
        <taxon>Neoteleostei</taxon>
        <taxon>Acanthomorphata</taxon>
        <taxon>Ovalentaria</taxon>
        <taxon>Atherinomorphae</taxon>
        <taxon>Cyprinodontiformes</taxon>
        <taxon>Poeciliidae</taxon>
        <taxon>Poeciliinae</taxon>
        <taxon>Gambusia</taxon>
    </lineage>
</organism>
<evidence type="ECO:0000256" key="2">
    <source>
        <dbReference type="SAM" id="MobiDB-lite"/>
    </source>
</evidence>
<dbReference type="GO" id="GO:0006955">
    <property type="term" value="P:immune response"/>
    <property type="evidence" value="ECO:0007669"/>
    <property type="project" value="InterPro"/>
</dbReference>
<dbReference type="GO" id="GO:0008009">
    <property type="term" value="F:chemokine activity"/>
    <property type="evidence" value="ECO:0007669"/>
    <property type="project" value="InterPro"/>
</dbReference>
<keyword evidence="3" id="KW-1133">Transmembrane helix</keyword>
<evidence type="ECO:0000259" key="4">
    <source>
        <dbReference type="SMART" id="SM00199"/>
    </source>
</evidence>
<keyword evidence="6" id="KW-1185">Reference proteome</keyword>
<dbReference type="GO" id="GO:0005615">
    <property type="term" value="C:extracellular space"/>
    <property type="evidence" value="ECO:0007669"/>
    <property type="project" value="UniProtKB-KW"/>
</dbReference>
<dbReference type="PANTHER" id="PTHR12015">
    <property type="entry name" value="SMALL INDUCIBLE CYTOKINE A"/>
    <property type="match status" value="1"/>
</dbReference>
<proteinExistence type="predicted"/>
<feature type="region of interest" description="Disordered" evidence="2">
    <location>
        <begin position="200"/>
        <end position="222"/>
    </location>
</feature>
<gene>
    <name evidence="5" type="ORF">CCH79_00007172</name>
</gene>
<dbReference type="SUPFAM" id="SSF54117">
    <property type="entry name" value="Interleukin 8-like chemokines"/>
    <property type="match status" value="1"/>
</dbReference>
<evidence type="ECO:0000313" key="5">
    <source>
        <dbReference type="EMBL" id="PWA20813.1"/>
    </source>
</evidence>
<dbReference type="CDD" id="cd00169">
    <property type="entry name" value="Chemokine"/>
    <property type="match status" value="1"/>
</dbReference>
<dbReference type="AlphaFoldDB" id="A0A315VBP4"/>
<dbReference type="Gene3D" id="2.40.50.40">
    <property type="match status" value="1"/>
</dbReference>
<keyword evidence="3" id="KW-0812">Transmembrane</keyword>
<accession>A0A315VBP4</accession>
<dbReference type="STRING" id="33528.ENSGAFP00000023716"/>
<dbReference type="EMBL" id="NHOQ01001926">
    <property type="protein sequence ID" value="PWA20813.1"/>
    <property type="molecule type" value="Genomic_DNA"/>
</dbReference>
<dbReference type="InterPro" id="IPR001811">
    <property type="entry name" value="Chemokine_IL8-like_dom"/>
</dbReference>
<dbReference type="PANTHER" id="PTHR12015:SF186">
    <property type="entry name" value="C-C MOTIF CHEMOKINE 21-LIKE-RELATED"/>
    <property type="match status" value="1"/>
</dbReference>
<dbReference type="SMART" id="SM00199">
    <property type="entry name" value="SCY"/>
    <property type="match status" value="1"/>
</dbReference>
<feature type="domain" description="Chemokine interleukin-8-like" evidence="4">
    <location>
        <begin position="90"/>
        <end position="157"/>
    </location>
</feature>
<evidence type="ECO:0000256" key="3">
    <source>
        <dbReference type="SAM" id="Phobius"/>
    </source>
</evidence>
<keyword evidence="1" id="KW-0202">Cytokine</keyword>
<name>A0A315VBP4_GAMAF</name>
<dbReference type="Proteomes" id="UP000250572">
    <property type="component" value="Unassembled WGS sequence"/>
</dbReference>
<feature type="transmembrane region" description="Helical" evidence="3">
    <location>
        <begin position="71"/>
        <end position="90"/>
    </location>
</feature>
<dbReference type="InterPro" id="IPR036048">
    <property type="entry name" value="Interleukin_8-like_sf"/>
</dbReference>